<organism evidence="2 3">
    <name type="scientific">Sphingomonas sanxanigenens</name>
    <dbReference type="NCBI Taxonomy" id="397260"/>
    <lineage>
        <taxon>Bacteria</taxon>
        <taxon>Pseudomonadati</taxon>
        <taxon>Pseudomonadota</taxon>
        <taxon>Alphaproteobacteria</taxon>
        <taxon>Sphingomonadales</taxon>
        <taxon>Sphingomonadaceae</taxon>
        <taxon>Sphingomonas</taxon>
    </lineage>
</organism>
<comment type="caution">
    <text evidence="2">The sequence shown here is derived from an EMBL/GenBank/DDBJ whole genome shotgun (WGS) entry which is preliminary data.</text>
</comment>
<feature type="domain" description="DUF6265" evidence="1">
    <location>
        <begin position="26"/>
        <end position="137"/>
    </location>
</feature>
<reference evidence="2 3" key="1">
    <citation type="submission" date="2017-08" db="EMBL/GenBank/DDBJ databases">
        <title>Infants hospitalized years apart are colonized by the same room-sourced microbial strains.</title>
        <authorList>
            <person name="Brooks B."/>
            <person name="Olm M.R."/>
            <person name="Firek B.A."/>
            <person name="Baker R."/>
            <person name="Thomas B.C."/>
            <person name="Morowitz M.J."/>
            <person name="Banfield J.F."/>
        </authorList>
    </citation>
    <scope>NUCLEOTIDE SEQUENCE [LARGE SCALE GENOMIC DNA]</scope>
    <source>
        <strain evidence="2">S2_018_000_R2_101</strain>
    </source>
</reference>
<evidence type="ECO:0000313" key="3">
    <source>
        <dbReference type="Proteomes" id="UP000249066"/>
    </source>
</evidence>
<accession>A0A2W5C395</accession>
<dbReference type="InterPro" id="IPR046232">
    <property type="entry name" value="DUF6265"/>
</dbReference>
<dbReference type="AlphaFoldDB" id="A0A2W5C395"/>
<dbReference type="Pfam" id="PF19780">
    <property type="entry name" value="DUF6265"/>
    <property type="match status" value="1"/>
</dbReference>
<proteinExistence type="predicted"/>
<sequence>MRNILMIAAAALLIGAADERPVLPGWMAGCWEQVEGESWTEECWSAPRAGIMLGGARSGEGDRLAFWEAMQIALDATASDGAVAPMAFFAAPRGARRTMFIWAPEAGDGVTFINMANDYPQRIRYRPEGDMLVAEIAMADGGKAQRWRYRRK</sequence>
<name>A0A2W5C395_9SPHN</name>
<evidence type="ECO:0000259" key="1">
    <source>
        <dbReference type="Pfam" id="PF19780"/>
    </source>
</evidence>
<gene>
    <name evidence="2" type="ORF">DI623_09595</name>
</gene>
<dbReference type="EMBL" id="QFNN01000052">
    <property type="protein sequence ID" value="PZO89611.1"/>
    <property type="molecule type" value="Genomic_DNA"/>
</dbReference>
<evidence type="ECO:0000313" key="2">
    <source>
        <dbReference type="EMBL" id="PZO89611.1"/>
    </source>
</evidence>
<protein>
    <recommendedName>
        <fullName evidence="1">DUF6265 domain-containing protein</fullName>
    </recommendedName>
</protein>
<dbReference type="Proteomes" id="UP000249066">
    <property type="component" value="Unassembled WGS sequence"/>
</dbReference>